<comment type="similarity">
    <text evidence="1">Belongs to the sigma-70 factor family. ECF subfamily.</text>
</comment>
<dbReference type="CDD" id="cd06171">
    <property type="entry name" value="Sigma70_r4"/>
    <property type="match status" value="1"/>
</dbReference>
<evidence type="ECO:0000256" key="4">
    <source>
        <dbReference type="ARBA" id="ARBA00023125"/>
    </source>
</evidence>
<gene>
    <name evidence="8" type="ORF">HGA03_07195</name>
</gene>
<organism evidence="8 9">
    <name type="scientific">Cellulomonas denverensis</name>
    <dbReference type="NCBI Taxonomy" id="264297"/>
    <lineage>
        <taxon>Bacteria</taxon>
        <taxon>Bacillati</taxon>
        <taxon>Actinomycetota</taxon>
        <taxon>Actinomycetes</taxon>
        <taxon>Micrococcales</taxon>
        <taxon>Cellulomonadaceae</taxon>
        <taxon>Cellulomonas</taxon>
    </lineage>
</organism>
<dbReference type="NCBIfam" id="TIGR02937">
    <property type="entry name" value="sigma70-ECF"/>
    <property type="match status" value="1"/>
</dbReference>
<dbReference type="Gene3D" id="1.10.10.10">
    <property type="entry name" value="Winged helix-like DNA-binding domain superfamily/Winged helix DNA-binding domain"/>
    <property type="match status" value="1"/>
</dbReference>
<dbReference type="AlphaFoldDB" id="A0A7X6QYW7"/>
<dbReference type="InterPro" id="IPR013249">
    <property type="entry name" value="RNA_pol_sigma70_r4_t2"/>
</dbReference>
<name>A0A7X6QYW7_9CELL</name>
<dbReference type="SUPFAM" id="SSF88659">
    <property type="entry name" value="Sigma3 and sigma4 domains of RNA polymerase sigma factors"/>
    <property type="match status" value="1"/>
</dbReference>
<keyword evidence="4" id="KW-0238">DNA-binding</keyword>
<dbReference type="InterPro" id="IPR014284">
    <property type="entry name" value="RNA_pol_sigma-70_dom"/>
</dbReference>
<dbReference type="InterPro" id="IPR036388">
    <property type="entry name" value="WH-like_DNA-bd_sf"/>
</dbReference>
<evidence type="ECO:0000313" key="9">
    <source>
        <dbReference type="Proteomes" id="UP000581206"/>
    </source>
</evidence>
<dbReference type="Pfam" id="PF04542">
    <property type="entry name" value="Sigma70_r2"/>
    <property type="match status" value="1"/>
</dbReference>
<dbReference type="SUPFAM" id="SSF88946">
    <property type="entry name" value="Sigma2 domain of RNA polymerase sigma factors"/>
    <property type="match status" value="1"/>
</dbReference>
<protein>
    <submittedName>
        <fullName evidence="8">Sigma-70 family RNA polymerase sigma factor</fullName>
    </submittedName>
</protein>
<evidence type="ECO:0000256" key="2">
    <source>
        <dbReference type="ARBA" id="ARBA00023015"/>
    </source>
</evidence>
<accession>A0A7X6QYW7</accession>
<dbReference type="PANTHER" id="PTHR43133">
    <property type="entry name" value="RNA POLYMERASE ECF-TYPE SIGMA FACTO"/>
    <property type="match status" value="1"/>
</dbReference>
<sequence>MAAGGDAGQPAATASTVAAFGELYRELAPRLRGFIRRQVPPDQVEDVLSEVFLVVWRRWAELPEPDRVRPWVYGVARNKVRHAHTERGRAAQGTELAAGAVPEHVPDPADGVAADDRARRLVALLPEAEADAMTLTVWGGLTPTEAARELGCSVTAVTSRLSRARARLAGAVQDELEQERGGAR</sequence>
<dbReference type="InterPro" id="IPR007627">
    <property type="entry name" value="RNA_pol_sigma70_r2"/>
</dbReference>
<keyword evidence="2" id="KW-0805">Transcription regulation</keyword>
<dbReference type="EMBL" id="JAAXOX010000003">
    <property type="protein sequence ID" value="NKY22451.1"/>
    <property type="molecule type" value="Genomic_DNA"/>
</dbReference>
<keyword evidence="5" id="KW-0804">Transcription</keyword>
<proteinExistence type="inferred from homology"/>
<evidence type="ECO:0000259" key="6">
    <source>
        <dbReference type="Pfam" id="PF04542"/>
    </source>
</evidence>
<keyword evidence="9" id="KW-1185">Reference proteome</keyword>
<evidence type="ECO:0000256" key="5">
    <source>
        <dbReference type="ARBA" id="ARBA00023163"/>
    </source>
</evidence>
<evidence type="ECO:0000259" key="7">
    <source>
        <dbReference type="Pfam" id="PF08281"/>
    </source>
</evidence>
<dbReference type="GO" id="GO:0006352">
    <property type="term" value="P:DNA-templated transcription initiation"/>
    <property type="evidence" value="ECO:0007669"/>
    <property type="project" value="InterPro"/>
</dbReference>
<comment type="caution">
    <text evidence="8">The sequence shown here is derived from an EMBL/GenBank/DDBJ whole genome shotgun (WGS) entry which is preliminary data.</text>
</comment>
<reference evidence="8 9" key="1">
    <citation type="submission" date="2020-04" db="EMBL/GenBank/DDBJ databases">
        <title>MicrobeNet Type strains.</title>
        <authorList>
            <person name="Nicholson A.C."/>
        </authorList>
    </citation>
    <scope>NUCLEOTIDE SEQUENCE [LARGE SCALE GENOMIC DNA]</scope>
    <source>
        <strain evidence="8 9">ATCC BAA-788</strain>
    </source>
</reference>
<dbReference type="Proteomes" id="UP000581206">
    <property type="component" value="Unassembled WGS sequence"/>
</dbReference>
<dbReference type="InterPro" id="IPR013324">
    <property type="entry name" value="RNA_pol_sigma_r3/r4-like"/>
</dbReference>
<dbReference type="Gene3D" id="1.10.1740.10">
    <property type="match status" value="1"/>
</dbReference>
<evidence type="ECO:0000256" key="3">
    <source>
        <dbReference type="ARBA" id="ARBA00023082"/>
    </source>
</evidence>
<keyword evidence="3" id="KW-0731">Sigma factor</keyword>
<dbReference type="InterPro" id="IPR039425">
    <property type="entry name" value="RNA_pol_sigma-70-like"/>
</dbReference>
<evidence type="ECO:0000256" key="1">
    <source>
        <dbReference type="ARBA" id="ARBA00010641"/>
    </source>
</evidence>
<dbReference type="RefSeq" id="WP_168629586.1">
    <property type="nucleotide sequence ID" value="NZ_BONL01000013.1"/>
</dbReference>
<dbReference type="Pfam" id="PF08281">
    <property type="entry name" value="Sigma70_r4_2"/>
    <property type="match status" value="1"/>
</dbReference>
<feature type="domain" description="RNA polymerase sigma factor 70 region 4 type 2" evidence="7">
    <location>
        <begin position="117"/>
        <end position="168"/>
    </location>
</feature>
<feature type="domain" description="RNA polymerase sigma-70 region 2" evidence="6">
    <location>
        <begin position="23"/>
        <end position="89"/>
    </location>
</feature>
<dbReference type="PANTHER" id="PTHR43133:SF8">
    <property type="entry name" value="RNA POLYMERASE SIGMA FACTOR HI_1459-RELATED"/>
    <property type="match status" value="1"/>
</dbReference>
<dbReference type="InterPro" id="IPR013325">
    <property type="entry name" value="RNA_pol_sigma_r2"/>
</dbReference>
<evidence type="ECO:0000313" key="8">
    <source>
        <dbReference type="EMBL" id="NKY22451.1"/>
    </source>
</evidence>
<dbReference type="GO" id="GO:0003677">
    <property type="term" value="F:DNA binding"/>
    <property type="evidence" value="ECO:0007669"/>
    <property type="project" value="UniProtKB-KW"/>
</dbReference>
<dbReference type="GO" id="GO:0016987">
    <property type="term" value="F:sigma factor activity"/>
    <property type="evidence" value="ECO:0007669"/>
    <property type="project" value="UniProtKB-KW"/>
</dbReference>